<proteinExistence type="predicted"/>
<evidence type="ECO:0000313" key="4">
    <source>
        <dbReference type="EnsemblPlants" id="Zm00001eb250820_P001"/>
    </source>
</evidence>
<dbReference type="EnsemblPlants" id="Zm00001eb250820_T001">
    <property type="protein sequence ID" value="Zm00001eb250820_P001"/>
    <property type="gene ID" value="Zm00001eb250820"/>
</dbReference>
<dbReference type="AlphaFoldDB" id="A0A1D6HG27"/>
<reference evidence="4" key="3">
    <citation type="submission" date="2019-07" db="EMBL/GenBank/DDBJ databases">
        <authorList>
            <person name="Seetharam A."/>
            <person name="Woodhouse M."/>
            <person name="Cannon E."/>
        </authorList>
    </citation>
    <scope>NUCLEOTIDE SEQUENCE [LARGE SCALE GENOMIC DNA]</scope>
    <source>
        <strain evidence="4">cv. B73</strain>
    </source>
</reference>
<dbReference type="OMA" id="FEHARPI"/>
<dbReference type="CDD" id="cd09917">
    <property type="entry name" value="F-box_SF"/>
    <property type="match status" value="1"/>
</dbReference>
<feature type="region of interest" description="Disordered" evidence="1">
    <location>
        <begin position="1"/>
        <end position="38"/>
    </location>
</feature>
<sequence length="449" mass="48478">MPPVRRVRRLHPAASPYPTDRRAEAKSDHASDGAPPAPATLLPDDVLFAIFSHSSGAADVARCAATCRRWGSVVAARAAAICRALPVPPPPATFLPHLALGVFFPQHKNARAGARLRFVPTAAALSSSYSRRLLAGPITTGSAVVDLELDLDHARPVASRNGRVVLQLRRAGCLTLCVWNPSTGAVSVLPPLSGEDYPGTDYACAILTSEDLATGPLSTSPGFFRVLVVYERRRRSFTTLRCYSSDTGGWGAEAKKPGDKISGRVLRQLRPAVVLGGVAYWSMRRAAFGVRLDGGTSLSSPATMDVCSVPYQLKLLRLNDHMVGVSPEDGRMRFIVMGFFARKLLAIDLFTSRLRQASGDQIDDDGIMVNVQEIKLPRNCVPNNVKLRWFGEKSGTIIITAGETGSSTSDVFAFNLFTGSVEKLAQGVSNHECRNLYGYEVIPQHSLRP</sequence>
<dbReference type="EMBL" id="CM000781">
    <property type="protein sequence ID" value="AQK73583.1"/>
    <property type="molecule type" value="Genomic_DNA"/>
</dbReference>
<feature type="compositionally biased region" description="Basic and acidic residues" evidence="1">
    <location>
        <begin position="19"/>
        <end position="31"/>
    </location>
</feature>
<dbReference type="InterPro" id="IPR001810">
    <property type="entry name" value="F-box_dom"/>
</dbReference>
<dbReference type="ExpressionAtlas" id="A0A1D6HG27">
    <property type="expression patterns" value="baseline and differential"/>
</dbReference>
<reference evidence="5" key="1">
    <citation type="journal article" date="2009" name="Science">
        <title>The B73 maize genome: complexity, diversity, and dynamics.</title>
        <authorList>
            <person name="Schnable P.S."/>
            <person name="Ware D."/>
            <person name="Fulton R.S."/>
            <person name="Stein J.C."/>
            <person name="Wei F."/>
            <person name="Pasternak S."/>
            <person name="Liang C."/>
            <person name="Zhang J."/>
            <person name="Fulton L."/>
            <person name="Graves T.A."/>
            <person name="Minx P."/>
            <person name="Reily A.D."/>
            <person name="Courtney L."/>
            <person name="Kruchowski S.S."/>
            <person name="Tomlinson C."/>
            <person name="Strong C."/>
            <person name="Delehaunty K."/>
            <person name="Fronick C."/>
            <person name="Courtney B."/>
            <person name="Rock S.M."/>
            <person name="Belter E."/>
            <person name="Du F."/>
            <person name="Kim K."/>
            <person name="Abbott R.M."/>
            <person name="Cotton M."/>
            <person name="Levy A."/>
            <person name="Marchetto P."/>
            <person name="Ochoa K."/>
            <person name="Jackson S.M."/>
            <person name="Gillam B."/>
            <person name="Chen W."/>
            <person name="Yan L."/>
            <person name="Higginbotham J."/>
            <person name="Cardenas M."/>
            <person name="Waligorski J."/>
            <person name="Applebaum E."/>
            <person name="Phelps L."/>
            <person name="Falcone J."/>
            <person name="Kanchi K."/>
            <person name="Thane T."/>
            <person name="Scimone A."/>
            <person name="Thane N."/>
            <person name="Henke J."/>
            <person name="Wang T."/>
            <person name="Ruppert J."/>
            <person name="Shah N."/>
            <person name="Rotter K."/>
            <person name="Hodges J."/>
            <person name="Ingenthron E."/>
            <person name="Cordes M."/>
            <person name="Kohlberg S."/>
            <person name="Sgro J."/>
            <person name="Delgado B."/>
            <person name="Mead K."/>
            <person name="Chinwalla A."/>
            <person name="Leonard S."/>
            <person name="Crouse K."/>
            <person name="Collura K."/>
            <person name="Kudrna D."/>
            <person name="Currie J."/>
            <person name="He R."/>
            <person name="Angelova A."/>
            <person name="Rajasekar S."/>
            <person name="Mueller T."/>
            <person name="Lomeli R."/>
            <person name="Scara G."/>
            <person name="Ko A."/>
            <person name="Delaney K."/>
            <person name="Wissotski M."/>
            <person name="Lopez G."/>
            <person name="Campos D."/>
            <person name="Braidotti M."/>
            <person name="Ashley E."/>
            <person name="Golser W."/>
            <person name="Kim H."/>
            <person name="Lee S."/>
            <person name="Lin J."/>
            <person name="Dujmic Z."/>
            <person name="Kim W."/>
            <person name="Talag J."/>
            <person name="Zuccolo A."/>
            <person name="Fan C."/>
            <person name="Sebastian A."/>
            <person name="Kramer M."/>
            <person name="Spiegel L."/>
            <person name="Nascimento L."/>
            <person name="Zutavern T."/>
            <person name="Miller B."/>
            <person name="Ambroise C."/>
            <person name="Muller S."/>
            <person name="Spooner W."/>
            <person name="Narechania A."/>
            <person name="Ren L."/>
            <person name="Wei S."/>
            <person name="Kumari S."/>
            <person name="Faga B."/>
            <person name="Levy M.J."/>
            <person name="McMahan L."/>
            <person name="Van Buren P."/>
            <person name="Vaughn M.W."/>
            <person name="Ying K."/>
            <person name="Yeh C.-T."/>
            <person name="Emrich S.J."/>
            <person name="Jia Y."/>
            <person name="Kalyanaraman A."/>
            <person name="Hsia A.-P."/>
            <person name="Barbazuk W.B."/>
            <person name="Baucom R.S."/>
            <person name="Brutnell T.P."/>
            <person name="Carpita N.C."/>
            <person name="Chaparro C."/>
            <person name="Chia J.-M."/>
            <person name="Deragon J.-M."/>
            <person name="Estill J.C."/>
            <person name="Fu Y."/>
            <person name="Jeddeloh J.A."/>
            <person name="Han Y."/>
            <person name="Lee H."/>
            <person name="Li P."/>
            <person name="Lisch D.R."/>
            <person name="Liu S."/>
            <person name="Liu Z."/>
            <person name="Nagel D.H."/>
            <person name="McCann M.C."/>
            <person name="SanMiguel P."/>
            <person name="Myers A.M."/>
            <person name="Nettleton D."/>
            <person name="Nguyen J."/>
            <person name="Penning B.W."/>
            <person name="Ponnala L."/>
            <person name="Schneider K.L."/>
            <person name="Schwartz D.C."/>
            <person name="Sharma A."/>
            <person name="Soderlund C."/>
            <person name="Springer N.M."/>
            <person name="Sun Q."/>
            <person name="Wang H."/>
            <person name="Waterman M."/>
            <person name="Westerman R."/>
            <person name="Wolfgruber T.K."/>
            <person name="Yang L."/>
            <person name="Yu Y."/>
            <person name="Zhang L."/>
            <person name="Zhou S."/>
            <person name="Zhu Q."/>
            <person name="Bennetzen J.L."/>
            <person name="Dawe R.K."/>
            <person name="Jiang J."/>
            <person name="Jiang N."/>
            <person name="Presting G.G."/>
            <person name="Wessler S.R."/>
            <person name="Aluru S."/>
            <person name="Martienssen R.A."/>
            <person name="Clifton S.W."/>
            <person name="McCombie W.R."/>
            <person name="Wing R.A."/>
            <person name="Wilson R.K."/>
        </authorList>
    </citation>
    <scope>NUCLEOTIDE SEQUENCE [LARGE SCALE GENOMIC DNA]</scope>
    <source>
        <strain evidence="5">cv. B73</strain>
    </source>
</reference>
<dbReference type="Gene3D" id="1.20.1280.50">
    <property type="match status" value="1"/>
</dbReference>
<dbReference type="PANTHER" id="PTHR36140:SF12">
    <property type="entry name" value="F-BOX DOMAIN-CONTAINING PROTEIN"/>
    <property type="match status" value="1"/>
</dbReference>
<evidence type="ECO:0000259" key="2">
    <source>
        <dbReference type="Pfam" id="PF12937"/>
    </source>
</evidence>
<feature type="domain" description="F-box" evidence="2">
    <location>
        <begin position="41"/>
        <end position="74"/>
    </location>
</feature>
<dbReference type="FunCoup" id="A0A1D6HG27">
    <property type="interactions" value="505"/>
</dbReference>
<dbReference type="SUPFAM" id="SSF81383">
    <property type="entry name" value="F-box domain"/>
    <property type="match status" value="1"/>
</dbReference>
<dbReference type="eggNOG" id="ENOG502R3F1">
    <property type="taxonomic scope" value="Eukaryota"/>
</dbReference>
<reference evidence="3" key="2">
    <citation type="submission" date="2015-12" db="EMBL/GenBank/DDBJ databases">
        <title>Update maize B73 reference genome by single molecule sequencing technologies.</title>
        <authorList>
            <consortium name="Maize Genome Sequencing Project"/>
            <person name="Ware D."/>
        </authorList>
    </citation>
    <scope>NUCLEOTIDE SEQUENCE</scope>
    <source>
        <tissue evidence="3">Seedling</tissue>
    </source>
</reference>
<dbReference type="Proteomes" id="UP000007305">
    <property type="component" value="Chromosome 5"/>
</dbReference>
<feature type="compositionally biased region" description="Basic residues" evidence="1">
    <location>
        <begin position="1"/>
        <end position="11"/>
    </location>
</feature>
<evidence type="ECO:0000313" key="3">
    <source>
        <dbReference type="EMBL" id="AQK73583.1"/>
    </source>
</evidence>
<evidence type="ECO:0000313" key="5">
    <source>
        <dbReference type="Proteomes" id="UP000007305"/>
    </source>
</evidence>
<dbReference type="InterPro" id="IPR036047">
    <property type="entry name" value="F-box-like_dom_sf"/>
</dbReference>
<organism evidence="3">
    <name type="scientific">Zea mays</name>
    <name type="common">Maize</name>
    <dbReference type="NCBI Taxonomy" id="4577"/>
    <lineage>
        <taxon>Eukaryota</taxon>
        <taxon>Viridiplantae</taxon>
        <taxon>Streptophyta</taxon>
        <taxon>Embryophyta</taxon>
        <taxon>Tracheophyta</taxon>
        <taxon>Spermatophyta</taxon>
        <taxon>Magnoliopsida</taxon>
        <taxon>Liliopsida</taxon>
        <taxon>Poales</taxon>
        <taxon>Poaceae</taxon>
        <taxon>PACMAD clade</taxon>
        <taxon>Panicoideae</taxon>
        <taxon>Andropogonodae</taxon>
        <taxon>Andropogoneae</taxon>
        <taxon>Tripsacinae</taxon>
        <taxon>Zea</taxon>
    </lineage>
</organism>
<name>A0A1D6HG27_MAIZE</name>
<dbReference type="Pfam" id="PF12937">
    <property type="entry name" value="F-box-like"/>
    <property type="match status" value="1"/>
</dbReference>
<dbReference type="Gramene" id="Zm00001eb250820_T001">
    <property type="protein sequence ID" value="Zm00001eb250820_P001"/>
    <property type="gene ID" value="Zm00001eb250820"/>
</dbReference>
<dbReference type="PANTHER" id="PTHR36140">
    <property type="entry name" value="F-BOX DOMAIN-CONTAINING PROTEIN-RELATED"/>
    <property type="match status" value="1"/>
</dbReference>
<keyword evidence="5" id="KW-1185">Reference proteome</keyword>
<reference evidence="4" key="4">
    <citation type="submission" date="2021-05" db="UniProtKB">
        <authorList>
            <consortium name="EnsemblPlants"/>
        </authorList>
    </citation>
    <scope>IDENTIFICATION</scope>
    <source>
        <strain evidence="4">cv. B73</strain>
    </source>
</reference>
<gene>
    <name evidence="3" type="ORF">ZEAMMB73_Zm00001d017626</name>
</gene>
<evidence type="ECO:0000256" key="1">
    <source>
        <dbReference type="SAM" id="MobiDB-lite"/>
    </source>
</evidence>
<accession>A0A1D6HG27</accession>
<protein>
    <recommendedName>
        <fullName evidence="2">F-box domain-containing protein</fullName>
    </recommendedName>
</protein>
<dbReference type="PaxDb" id="4577-GRMZM2G094189_P01"/>